<organism evidence="3 4">
    <name type="scientific">Aeribacillus composti</name>
    <dbReference type="NCBI Taxonomy" id="1868734"/>
    <lineage>
        <taxon>Bacteria</taxon>
        <taxon>Bacillati</taxon>
        <taxon>Bacillota</taxon>
        <taxon>Bacilli</taxon>
        <taxon>Bacillales</taxon>
        <taxon>Bacillaceae</taxon>
        <taxon>Aeribacillus</taxon>
    </lineage>
</organism>
<dbReference type="GeneID" id="301125102"/>
<accession>A0ABY9WCH8</accession>
<evidence type="ECO:0000313" key="4">
    <source>
        <dbReference type="Proteomes" id="UP001303701"/>
    </source>
</evidence>
<keyword evidence="2" id="KW-1133">Transmembrane helix</keyword>
<feature type="coiled-coil region" evidence="1">
    <location>
        <begin position="7"/>
        <end position="58"/>
    </location>
</feature>
<dbReference type="EMBL" id="CP134501">
    <property type="protein sequence ID" value="WNF33852.1"/>
    <property type="molecule type" value="Genomic_DNA"/>
</dbReference>
<feature type="transmembrane region" description="Helical" evidence="2">
    <location>
        <begin position="72"/>
        <end position="88"/>
    </location>
</feature>
<evidence type="ECO:0000313" key="3">
    <source>
        <dbReference type="EMBL" id="WNF33852.1"/>
    </source>
</evidence>
<keyword evidence="2" id="KW-0472">Membrane</keyword>
<dbReference type="Proteomes" id="UP001303701">
    <property type="component" value="Chromosome"/>
</dbReference>
<protein>
    <recommendedName>
        <fullName evidence="5">Hemolysin XhlA</fullName>
    </recommendedName>
</protein>
<proteinExistence type="predicted"/>
<name>A0ABY9WCH8_9BACI</name>
<dbReference type="RefSeq" id="WP_311066957.1">
    <property type="nucleotide sequence ID" value="NZ_CP134501.1"/>
</dbReference>
<evidence type="ECO:0000256" key="1">
    <source>
        <dbReference type="SAM" id="Coils"/>
    </source>
</evidence>
<keyword evidence="2" id="KW-0812">Transmembrane</keyword>
<keyword evidence="4" id="KW-1185">Reference proteome</keyword>
<sequence length="89" mass="10607">MEQWYSNKELFEQIMKMRDEIISLRSEMKETRDIIRKYNGLREELYNIESEIEKLKAAESGKTTVLDAIREWGGWIVAILMLIVNIIQN</sequence>
<gene>
    <name evidence="3" type="ORF">RI196_03960</name>
</gene>
<evidence type="ECO:0000256" key="2">
    <source>
        <dbReference type="SAM" id="Phobius"/>
    </source>
</evidence>
<reference evidence="3 4" key="1">
    <citation type="submission" date="2023-09" db="EMBL/GenBank/DDBJ databases">
        <title>Different Types of Thermotolerant Ring-Cleaving Dioxygenases derived from Aeribacillus composti HB-1 applied for multiple aromatic hydrocarbons removal.</title>
        <authorList>
            <person name="Cao L."/>
            <person name="Li M."/>
            <person name="Ma T."/>
        </authorList>
    </citation>
    <scope>NUCLEOTIDE SEQUENCE [LARGE SCALE GENOMIC DNA]</scope>
    <source>
        <strain evidence="3 4">HB-1</strain>
    </source>
</reference>
<keyword evidence="1" id="KW-0175">Coiled coil</keyword>
<evidence type="ECO:0008006" key="5">
    <source>
        <dbReference type="Google" id="ProtNLM"/>
    </source>
</evidence>